<evidence type="ECO:0000313" key="6">
    <source>
        <dbReference type="Proteomes" id="UP000002484"/>
    </source>
</evidence>
<dbReference type="GO" id="GO:0004016">
    <property type="term" value="F:adenylate cyclase activity"/>
    <property type="evidence" value="ECO:0007669"/>
    <property type="project" value="TreeGrafter"/>
</dbReference>
<dbReference type="CDD" id="cd06170">
    <property type="entry name" value="LuxR_C_like"/>
    <property type="match status" value="1"/>
</dbReference>
<evidence type="ECO:0000313" key="5">
    <source>
        <dbReference type="EMBL" id="ADP82878.1"/>
    </source>
</evidence>
<keyword evidence="6" id="KW-1185">Reference proteome</keyword>
<dbReference type="GO" id="GO:0003677">
    <property type="term" value="F:DNA binding"/>
    <property type="evidence" value="ECO:0007669"/>
    <property type="project" value="InterPro"/>
</dbReference>
<dbReference type="Gene3D" id="3.40.50.300">
    <property type="entry name" value="P-loop containing nucleotide triphosphate hydrolases"/>
    <property type="match status" value="1"/>
</dbReference>
<dbReference type="PROSITE" id="PS50043">
    <property type="entry name" value="HTH_LUXR_2"/>
    <property type="match status" value="1"/>
</dbReference>
<evidence type="ECO:0000256" key="2">
    <source>
        <dbReference type="ARBA" id="ARBA00022840"/>
    </source>
</evidence>
<dbReference type="RefSeq" id="WP_013425996.1">
    <property type="nucleotide sequence ID" value="NC_014666.1"/>
</dbReference>
<dbReference type="InterPro" id="IPR041664">
    <property type="entry name" value="AAA_16"/>
</dbReference>
<feature type="compositionally biased region" description="Pro residues" evidence="3">
    <location>
        <begin position="223"/>
        <end position="233"/>
    </location>
</feature>
<dbReference type="InterPro" id="IPR000792">
    <property type="entry name" value="Tscrpt_reg_LuxR_C"/>
</dbReference>
<dbReference type="HOGENOM" id="CLU_006850_2_0_11"/>
<dbReference type="InterPro" id="IPR016032">
    <property type="entry name" value="Sig_transdc_resp-reg_C-effctor"/>
</dbReference>
<dbReference type="Gene3D" id="1.10.10.10">
    <property type="entry name" value="Winged helix-like DNA-binding domain superfamily/Winged helix DNA-binding domain"/>
    <property type="match status" value="1"/>
</dbReference>
<proteinExistence type="predicted"/>
<protein>
    <submittedName>
        <fullName evidence="5">Transcriptional regulator, LuxR family</fullName>
    </submittedName>
</protein>
<accession>E3J1S0</accession>
<dbReference type="PANTHER" id="PTHR16305">
    <property type="entry name" value="TESTICULAR SOLUBLE ADENYLYL CYCLASE"/>
    <property type="match status" value="1"/>
</dbReference>
<organism evidence="5 6">
    <name type="scientific">Pseudofrankia inefficax (strain DSM 45817 / CECT 9037 / DDB 130130 / EuI1c)</name>
    <name type="common">Frankia inefficax</name>
    <dbReference type="NCBI Taxonomy" id="298654"/>
    <lineage>
        <taxon>Bacteria</taxon>
        <taxon>Bacillati</taxon>
        <taxon>Actinomycetota</taxon>
        <taxon>Actinomycetes</taxon>
        <taxon>Frankiales</taxon>
        <taxon>Frankiaceae</taxon>
        <taxon>Pseudofrankia</taxon>
    </lineage>
</organism>
<evidence type="ECO:0000256" key="3">
    <source>
        <dbReference type="SAM" id="MobiDB-lite"/>
    </source>
</evidence>
<dbReference type="Pfam" id="PF13191">
    <property type="entry name" value="AAA_16"/>
    <property type="match status" value="1"/>
</dbReference>
<evidence type="ECO:0000259" key="4">
    <source>
        <dbReference type="PROSITE" id="PS50043"/>
    </source>
</evidence>
<dbReference type="GO" id="GO:0005524">
    <property type="term" value="F:ATP binding"/>
    <property type="evidence" value="ECO:0007669"/>
    <property type="project" value="UniProtKB-KW"/>
</dbReference>
<dbReference type="STRING" id="298654.FraEuI1c_4888"/>
<dbReference type="GO" id="GO:0006355">
    <property type="term" value="P:regulation of DNA-templated transcription"/>
    <property type="evidence" value="ECO:0007669"/>
    <property type="project" value="InterPro"/>
</dbReference>
<dbReference type="EMBL" id="CP002299">
    <property type="protein sequence ID" value="ADP82878.1"/>
    <property type="molecule type" value="Genomic_DNA"/>
</dbReference>
<dbReference type="InterPro" id="IPR036388">
    <property type="entry name" value="WH-like_DNA-bd_sf"/>
</dbReference>
<dbReference type="AlphaFoldDB" id="E3J1S0"/>
<dbReference type="Proteomes" id="UP000002484">
    <property type="component" value="Chromosome"/>
</dbReference>
<dbReference type="InterPro" id="IPR027417">
    <property type="entry name" value="P-loop_NTPase"/>
</dbReference>
<dbReference type="PRINTS" id="PR00038">
    <property type="entry name" value="HTHLUXR"/>
</dbReference>
<dbReference type="eggNOG" id="COG2909">
    <property type="taxonomic scope" value="Bacteria"/>
</dbReference>
<dbReference type="Pfam" id="PF00196">
    <property type="entry name" value="GerE"/>
    <property type="match status" value="1"/>
</dbReference>
<dbReference type="PANTHER" id="PTHR16305:SF35">
    <property type="entry name" value="TRANSCRIPTIONAL ACTIVATOR DOMAIN"/>
    <property type="match status" value="1"/>
</dbReference>
<name>E3J1S0_PSEI1</name>
<dbReference type="SMART" id="SM00421">
    <property type="entry name" value="HTH_LUXR"/>
    <property type="match status" value="1"/>
</dbReference>
<dbReference type="SUPFAM" id="SSF46894">
    <property type="entry name" value="C-terminal effector domain of the bipartite response regulators"/>
    <property type="match status" value="1"/>
</dbReference>
<keyword evidence="1" id="KW-0547">Nucleotide-binding</keyword>
<reference evidence="5 6" key="1">
    <citation type="submission" date="2010-10" db="EMBL/GenBank/DDBJ databases">
        <title>Complete sequence of Frankia sp. EuI1c.</title>
        <authorList>
            <consortium name="US DOE Joint Genome Institute"/>
            <person name="Lucas S."/>
            <person name="Copeland A."/>
            <person name="Lapidus A."/>
            <person name="Cheng J.-F."/>
            <person name="Bruce D."/>
            <person name="Goodwin L."/>
            <person name="Pitluck S."/>
            <person name="Chertkov O."/>
            <person name="Detter J.C."/>
            <person name="Han C."/>
            <person name="Tapia R."/>
            <person name="Land M."/>
            <person name="Hauser L."/>
            <person name="Jeffries C."/>
            <person name="Kyrpides N."/>
            <person name="Ivanova N."/>
            <person name="Mikhailova N."/>
            <person name="Beauchemin N."/>
            <person name="Sen A."/>
            <person name="Sur S.A."/>
            <person name="Gtari M."/>
            <person name="Wall L."/>
            <person name="Tisa L."/>
            <person name="Woyke T."/>
        </authorList>
    </citation>
    <scope>NUCLEOTIDE SEQUENCE [LARGE SCALE GENOMIC DNA]</scope>
    <source>
        <strain evidence="6">DSM 45817 / CECT 9037 / EuI1c</strain>
    </source>
</reference>
<dbReference type="InParanoid" id="E3J1S0"/>
<feature type="region of interest" description="Disordered" evidence="3">
    <location>
        <begin position="216"/>
        <end position="249"/>
    </location>
</feature>
<gene>
    <name evidence="5" type="ordered locus">FraEuI1c_4888</name>
</gene>
<keyword evidence="2" id="KW-0067">ATP-binding</keyword>
<dbReference type="KEGG" id="fri:FraEuI1c_4888"/>
<dbReference type="GO" id="GO:0005737">
    <property type="term" value="C:cytoplasm"/>
    <property type="evidence" value="ECO:0007669"/>
    <property type="project" value="TreeGrafter"/>
</dbReference>
<dbReference type="SUPFAM" id="SSF52540">
    <property type="entry name" value="P-loop containing nucleoside triphosphate hydrolases"/>
    <property type="match status" value="1"/>
</dbReference>
<evidence type="ECO:0000256" key="1">
    <source>
        <dbReference type="ARBA" id="ARBA00022741"/>
    </source>
</evidence>
<sequence length="1019" mass="105854">MDGEAGPRRGGVLPADGLVGRGREVAALRGWLDEARGGAGRLVLCAGEPGIGKTRLAREFAGMALAGGCAVAWGRCAEAAGAPAFWPWRQVLRSLGIAPDPVLGSGSAGPDGEAAPEDRFRVLDGVADAVATVAARGGLTVILDDIHWSDEPSLLVLRHLADQVADAELVVFAAFRDREPSDVLARVLPDLLRSPAAARLDLRGFDLAEVRDQLRRMADPRRPGAPAPSPPVEPAGDREPGGDRPPGADETARVVLGVTAGNPLFVREIGRAVADGTWRPDRPPRSVLDVVAARLERVGPGCRRLVQAAAIVGRRFGIGLVASVLAEPVDACLTFADEGVGHGLLDRLGAGEFQFTHALTRDAVEASLAGAATAALHRAAASALAERFADDLSDHLADIARHWAQLAPHGPAEASAARAWSARAAEEAVRRLAYAEGVRLYRAALAFDRGAMAGAERCRLLVALGRAAYLAGDLAGCVDAATRAAEAGRAAGSPELVAEAALVLEAAPGQGVNAVADRLCEEALAGLGAPAPVGEGAGDDEAARRASALRARLLAQRAHLAFYGGAQDRLDDLSATALAQARASGDDQALGEALRARQEACPGPAGRAERLEIASEMLALARRTGGARSAMWGELWRIEALLESGLASAAAEELTGLRAAVERVGGPVSAWHLDRATACVAQTQGRYGEAQTAARRGFDRMRAVEPAPAGGAYMAMLCALAGHVGLSADAERFAREPFDGPPRFRTMAPLTRAVLFVFAGFPEDAAAAYQLAGPPDSWSLPAFFVVPGHVSAVLATAGLVTAGLGRPDELAELLRRLSAFRGEHVIGGGVAYLGPTELALGRGALALGLLDGAWAGGAWAGEGWLDAAVDDLAVAADRADRAAAPGFAAEARYHLATALRARAAPGDRERAAAAARDADRVARALGMTAYLDRTAALVAELGDGAERASDLRARVLSPREEQVARLVADGLTNRQIAARLVISERTAQNHVQHILTKLGFSARSQIATWVVRAVSMRDE</sequence>
<feature type="domain" description="HTH luxR-type" evidence="4">
    <location>
        <begin position="949"/>
        <end position="1014"/>
    </location>
</feature>
<feature type="compositionally biased region" description="Basic and acidic residues" evidence="3">
    <location>
        <begin position="235"/>
        <end position="249"/>
    </location>
</feature>